<feature type="region of interest" description="Disordered" evidence="1">
    <location>
        <begin position="1"/>
        <end position="77"/>
    </location>
</feature>
<gene>
    <name evidence="2" type="ORF">GCM10010994_30860</name>
</gene>
<protein>
    <submittedName>
        <fullName evidence="2">Uncharacterized protein</fullName>
    </submittedName>
</protein>
<dbReference type="EMBL" id="BMGG01000005">
    <property type="protein sequence ID" value="GGC70124.1"/>
    <property type="molecule type" value="Genomic_DNA"/>
</dbReference>
<keyword evidence="3" id="KW-1185">Reference proteome</keyword>
<evidence type="ECO:0000256" key="1">
    <source>
        <dbReference type="SAM" id="MobiDB-lite"/>
    </source>
</evidence>
<feature type="compositionally biased region" description="Low complexity" evidence="1">
    <location>
        <begin position="10"/>
        <end position="23"/>
    </location>
</feature>
<evidence type="ECO:0000313" key="2">
    <source>
        <dbReference type="EMBL" id="GGC70124.1"/>
    </source>
</evidence>
<reference evidence="2" key="1">
    <citation type="journal article" date="2014" name="Int. J. Syst. Evol. Microbiol.">
        <title>Complete genome sequence of Corynebacterium casei LMG S-19264T (=DSM 44701T), isolated from a smear-ripened cheese.</title>
        <authorList>
            <consortium name="US DOE Joint Genome Institute (JGI-PGF)"/>
            <person name="Walter F."/>
            <person name="Albersmeier A."/>
            <person name="Kalinowski J."/>
            <person name="Ruckert C."/>
        </authorList>
    </citation>
    <scope>NUCLEOTIDE SEQUENCE</scope>
    <source>
        <strain evidence="2">CGMCC 1.12919</strain>
    </source>
</reference>
<accession>A0A916UDZ0</accession>
<comment type="caution">
    <text evidence="2">The sequence shown here is derived from an EMBL/GenBank/DDBJ whole genome shotgun (WGS) entry which is preliminary data.</text>
</comment>
<evidence type="ECO:0000313" key="3">
    <source>
        <dbReference type="Proteomes" id="UP000637002"/>
    </source>
</evidence>
<dbReference type="AlphaFoldDB" id="A0A916UDZ0"/>
<sequence length="77" mass="8078">MAKPKKPDAAAEAPKLALIVAPRSPRPAPIPAQDRPTAEPVGDGGSAEPDMPTSSTERPARGFKGGLTPLPRRPLYR</sequence>
<name>A0A916UDZ0_9HYPH</name>
<reference evidence="2" key="2">
    <citation type="submission" date="2020-09" db="EMBL/GenBank/DDBJ databases">
        <authorList>
            <person name="Sun Q."/>
            <person name="Zhou Y."/>
        </authorList>
    </citation>
    <scope>NUCLEOTIDE SEQUENCE</scope>
    <source>
        <strain evidence="2">CGMCC 1.12919</strain>
    </source>
</reference>
<proteinExistence type="predicted"/>
<organism evidence="2 3">
    <name type="scientific">Chelatococcus reniformis</name>
    <dbReference type="NCBI Taxonomy" id="1494448"/>
    <lineage>
        <taxon>Bacteria</taxon>
        <taxon>Pseudomonadati</taxon>
        <taxon>Pseudomonadota</taxon>
        <taxon>Alphaproteobacteria</taxon>
        <taxon>Hyphomicrobiales</taxon>
        <taxon>Chelatococcaceae</taxon>
        <taxon>Chelatococcus</taxon>
    </lineage>
</organism>
<dbReference type="Proteomes" id="UP000637002">
    <property type="component" value="Unassembled WGS sequence"/>
</dbReference>